<dbReference type="SUPFAM" id="SSF53300">
    <property type="entry name" value="vWA-like"/>
    <property type="match status" value="1"/>
</dbReference>
<dbReference type="OrthoDB" id="9790144at2"/>
<feature type="domain" description="VWFA" evidence="1">
    <location>
        <begin position="4"/>
        <end position="143"/>
    </location>
</feature>
<dbReference type="EMBL" id="NOKQ01000196">
    <property type="protein sequence ID" value="OZS78328.1"/>
    <property type="molecule type" value="Genomic_DNA"/>
</dbReference>
<dbReference type="Gene3D" id="3.40.50.410">
    <property type="entry name" value="von Willebrand factor, type A domain"/>
    <property type="match status" value="1"/>
</dbReference>
<protein>
    <recommendedName>
        <fullName evidence="1">VWFA domain-containing protein</fullName>
    </recommendedName>
</protein>
<reference evidence="2 3" key="1">
    <citation type="submission" date="2017-07" db="EMBL/GenBank/DDBJ databases">
        <title>Tetzosporium hominis gen.nov. sp.nov.</title>
        <authorList>
            <person name="Tetz G."/>
            <person name="Tetz V."/>
        </authorList>
    </citation>
    <scope>NUCLEOTIDE SEQUENCE [LARGE SCALE GENOMIC DNA]</scope>
    <source>
        <strain evidence="2 3">VT-49</strain>
    </source>
</reference>
<proteinExistence type="predicted"/>
<comment type="caution">
    <text evidence="2">The sequence shown here is derived from an EMBL/GenBank/DDBJ whole genome shotgun (WGS) entry which is preliminary data.</text>
</comment>
<dbReference type="PROSITE" id="PS50234">
    <property type="entry name" value="VWFA"/>
    <property type="match status" value="1"/>
</dbReference>
<evidence type="ECO:0000313" key="2">
    <source>
        <dbReference type="EMBL" id="OZS78328.1"/>
    </source>
</evidence>
<dbReference type="InterPro" id="IPR002035">
    <property type="entry name" value="VWF_A"/>
</dbReference>
<dbReference type="Proteomes" id="UP000217065">
    <property type="component" value="Unassembled WGS sequence"/>
</dbReference>
<evidence type="ECO:0000313" key="3">
    <source>
        <dbReference type="Proteomes" id="UP000217065"/>
    </source>
</evidence>
<sequence>MKTELIFILDRSGSMGGLESDTIGGFNSLLEKQRKLEGDATVTTILFDHEIEVLHDRLSLEEVAPITEADYFVRGTTALLDAIGYGIHKIRNVKKNKMYVETKVLVVITTDGMENASIEFKRHQIRSLIEEQKSLGWEFLFLGANIDAIATAEQFGIHRDYAVNYHADKQGTELNFASINEAVSSVRSGRKVSRDWKEAVEQDFQSRN</sequence>
<dbReference type="RefSeq" id="WP_094942348.1">
    <property type="nucleotide sequence ID" value="NZ_NOKQ01000196.1"/>
</dbReference>
<organism evidence="2 3">
    <name type="scientific">Tetzosporium hominis</name>
    <dbReference type="NCBI Taxonomy" id="2020506"/>
    <lineage>
        <taxon>Bacteria</taxon>
        <taxon>Bacillati</taxon>
        <taxon>Bacillota</taxon>
        <taxon>Bacilli</taxon>
        <taxon>Bacillales</taxon>
        <taxon>Caryophanaceae</taxon>
        <taxon>Tetzosporium</taxon>
    </lineage>
</organism>
<dbReference type="CDD" id="cd00198">
    <property type="entry name" value="vWFA"/>
    <property type="match status" value="1"/>
</dbReference>
<evidence type="ECO:0000259" key="1">
    <source>
        <dbReference type="PROSITE" id="PS50234"/>
    </source>
</evidence>
<gene>
    <name evidence="2" type="ORF">CF394_06095</name>
</gene>
<dbReference type="InterPro" id="IPR036465">
    <property type="entry name" value="vWFA_dom_sf"/>
</dbReference>
<name>A0A264W3Z2_9BACL</name>
<dbReference type="AlphaFoldDB" id="A0A264W3Z2"/>
<accession>A0A264W3Z2</accession>
<keyword evidence="3" id="KW-1185">Reference proteome</keyword>